<organism evidence="1 2">
    <name type="scientific">Auriscalpium vulgare</name>
    <dbReference type="NCBI Taxonomy" id="40419"/>
    <lineage>
        <taxon>Eukaryota</taxon>
        <taxon>Fungi</taxon>
        <taxon>Dikarya</taxon>
        <taxon>Basidiomycota</taxon>
        <taxon>Agaricomycotina</taxon>
        <taxon>Agaricomycetes</taxon>
        <taxon>Russulales</taxon>
        <taxon>Auriscalpiaceae</taxon>
        <taxon>Auriscalpium</taxon>
    </lineage>
</organism>
<dbReference type="Proteomes" id="UP000814033">
    <property type="component" value="Unassembled WGS sequence"/>
</dbReference>
<reference evidence="1" key="1">
    <citation type="submission" date="2021-02" db="EMBL/GenBank/DDBJ databases">
        <authorList>
            <consortium name="DOE Joint Genome Institute"/>
            <person name="Ahrendt S."/>
            <person name="Looney B.P."/>
            <person name="Miyauchi S."/>
            <person name="Morin E."/>
            <person name="Drula E."/>
            <person name="Courty P.E."/>
            <person name="Chicoki N."/>
            <person name="Fauchery L."/>
            <person name="Kohler A."/>
            <person name="Kuo A."/>
            <person name="Labutti K."/>
            <person name="Pangilinan J."/>
            <person name="Lipzen A."/>
            <person name="Riley R."/>
            <person name="Andreopoulos W."/>
            <person name="He G."/>
            <person name="Johnson J."/>
            <person name="Barry K.W."/>
            <person name="Grigoriev I.V."/>
            <person name="Nagy L."/>
            <person name="Hibbett D."/>
            <person name="Henrissat B."/>
            <person name="Matheny P.B."/>
            <person name="Labbe J."/>
            <person name="Martin F."/>
        </authorList>
    </citation>
    <scope>NUCLEOTIDE SEQUENCE</scope>
    <source>
        <strain evidence="1">FP105234-sp</strain>
    </source>
</reference>
<reference evidence="1" key="2">
    <citation type="journal article" date="2022" name="New Phytol.">
        <title>Evolutionary transition to the ectomycorrhizal habit in the genomes of a hyperdiverse lineage of mushroom-forming fungi.</title>
        <authorList>
            <person name="Looney B."/>
            <person name="Miyauchi S."/>
            <person name="Morin E."/>
            <person name="Drula E."/>
            <person name="Courty P.E."/>
            <person name="Kohler A."/>
            <person name="Kuo A."/>
            <person name="LaButti K."/>
            <person name="Pangilinan J."/>
            <person name="Lipzen A."/>
            <person name="Riley R."/>
            <person name="Andreopoulos W."/>
            <person name="He G."/>
            <person name="Johnson J."/>
            <person name="Nolan M."/>
            <person name="Tritt A."/>
            <person name="Barry K.W."/>
            <person name="Grigoriev I.V."/>
            <person name="Nagy L.G."/>
            <person name="Hibbett D."/>
            <person name="Henrissat B."/>
            <person name="Matheny P.B."/>
            <person name="Labbe J."/>
            <person name="Martin F.M."/>
        </authorList>
    </citation>
    <scope>NUCLEOTIDE SEQUENCE</scope>
    <source>
        <strain evidence="1">FP105234-sp</strain>
    </source>
</reference>
<dbReference type="EMBL" id="MU275844">
    <property type="protein sequence ID" value="KAI0052651.1"/>
    <property type="molecule type" value="Genomic_DNA"/>
</dbReference>
<evidence type="ECO:0000313" key="2">
    <source>
        <dbReference type="Proteomes" id="UP000814033"/>
    </source>
</evidence>
<keyword evidence="2" id="KW-1185">Reference proteome</keyword>
<accession>A0ACB8S9M8</accession>
<comment type="caution">
    <text evidence="1">The sequence shown here is derived from an EMBL/GenBank/DDBJ whole genome shotgun (WGS) entry which is preliminary data.</text>
</comment>
<protein>
    <submittedName>
        <fullName evidence="1">Uncharacterized protein</fullName>
    </submittedName>
</protein>
<gene>
    <name evidence="1" type="ORF">FA95DRAFT_1601694</name>
</gene>
<proteinExistence type="predicted"/>
<name>A0ACB8S9M8_9AGAM</name>
<sequence length="608" mass="65673">MSGIYDSYASLNSKSSRTDVSDALQSIVNGGVQRVSINSVMHMPICLTAPLSSVDESTRRKLVDLLLHDLNACKADDAQARLTTYDLAQGLLALKSLAKHPSGARILASAQNLSDLLALFKTYKDNHEAGCEALRCVANTLLLVETSRQTLLEKDVNGGEVAMQLLEKSTLPDHVFLASRILFLCTASSFSASAFIISLVENKPPGRHLNAIEIIGSRLDSLTGSILGGMKMAREAMTDLLKFTFNILAHYPKLIDCERVTDLGAGDGKVMGEYWSERLDGILPPLLRAFNTLPPSFPSPLAPPLSHIIHALIATPITTALQPQWFTSHSPANSGRLSSSTSSPASPVLSPSSGDSKDAKHGAFDRAFSRLTVGRRSQSRASSPSPPARSDNVQRAFDLLEVSLSHYLPGASEPDDPSVRKLAKDEADSTLDELLCPLVMLVTKLVTADTATRDRVREWILPTNLDRTSPLEGRPDLLGRMLRLLTSVYHPRLKDVSGEMLFVLCNSDATTLMAQVGYGNVAGYLFNKGIVTAPPGDAGGAPISADGAQINPITGAVQEPREEVEMTEEEREAEAERLFVLFDRLERSGAIPPSSNPIRRAVEEGRFG</sequence>
<evidence type="ECO:0000313" key="1">
    <source>
        <dbReference type="EMBL" id="KAI0052651.1"/>
    </source>
</evidence>